<dbReference type="EMBL" id="JABVXQ010000008">
    <property type="protein sequence ID" value="KAF6094739.1"/>
    <property type="molecule type" value="Genomic_DNA"/>
</dbReference>
<dbReference type="Proteomes" id="UP000664940">
    <property type="component" value="Unassembled WGS sequence"/>
</dbReference>
<dbReference type="AlphaFoldDB" id="A0A833ZLF8"/>
<feature type="region of interest" description="Disordered" evidence="1">
    <location>
        <begin position="1"/>
        <end position="41"/>
    </location>
</feature>
<organism evidence="2 3">
    <name type="scientific">Phyllostomus discolor</name>
    <name type="common">pale spear-nosed bat</name>
    <dbReference type="NCBI Taxonomy" id="89673"/>
    <lineage>
        <taxon>Eukaryota</taxon>
        <taxon>Metazoa</taxon>
        <taxon>Chordata</taxon>
        <taxon>Craniata</taxon>
        <taxon>Vertebrata</taxon>
        <taxon>Euteleostomi</taxon>
        <taxon>Mammalia</taxon>
        <taxon>Eutheria</taxon>
        <taxon>Laurasiatheria</taxon>
        <taxon>Chiroptera</taxon>
        <taxon>Yangochiroptera</taxon>
        <taxon>Phyllostomidae</taxon>
        <taxon>Phyllostominae</taxon>
        <taxon>Phyllostomus</taxon>
    </lineage>
</organism>
<proteinExistence type="predicted"/>
<evidence type="ECO:0000313" key="3">
    <source>
        <dbReference type="Proteomes" id="UP000664940"/>
    </source>
</evidence>
<gene>
    <name evidence="2" type="ORF">HJG60_011837</name>
</gene>
<accession>A0A833ZLF8</accession>
<name>A0A833ZLF8_9CHIR</name>
<comment type="caution">
    <text evidence="2">The sequence shown here is derived from an EMBL/GenBank/DDBJ whole genome shotgun (WGS) entry which is preliminary data.</text>
</comment>
<evidence type="ECO:0000313" key="2">
    <source>
        <dbReference type="EMBL" id="KAF6094739.1"/>
    </source>
</evidence>
<sequence length="127" mass="13617">MPVSFPVSAGSELMHELPSPRPAQVYRRASNGDNPGHQPVPWWQVNVPGTGTNSGMGFPFLASHVPADTADGGPVQRLPEGCAVLDPPLSRALFPAEVRRALNVMWILEQEHDTSGKARGTQSPELS</sequence>
<evidence type="ECO:0000256" key="1">
    <source>
        <dbReference type="SAM" id="MobiDB-lite"/>
    </source>
</evidence>
<reference evidence="2 3" key="1">
    <citation type="journal article" date="2020" name="Nature">
        <title>Six reference-quality genomes reveal evolution of bat adaptations.</title>
        <authorList>
            <person name="Jebb D."/>
            <person name="Huang Z."/>
            <person name="Pippel M."/>
            <person name="Hughes G.M."/>
            <person name="Lavrichenko K."/>
            <person name="Devanna P."/>
            <person name="Winkler S."/>
            <person name="Jermiin L.S."/>
            <person name="Skirmuntt E.C."/>
            <person name="Katzourakis A."/>
            <person name="Burkitt-Gray L."/>
            <person name="Ray D.A."/>
            <person name="Sullivan K.A.M."/>
            <person name="Roscito J.G."/>
            <person name="Kirilenko B.M."/>
            <person name="Davalos L.M."/>
            <person name="Corthals A.P."/>
            <person name="Power M.L."/>
            <person name="Jones G."/>
            <person name="Ransome R.D."/>
            <person name="Dechmann D.K.N."/>
            <person name="Locatelli A.G."/>
            <person name="Puechmaille S.J."/>
            <person name="Fedrigo O."/>
            <person name="Jarvis E.D."/>
            <person name="Hiller M."/>
            <person name="Vernes S.C."/>
            <person name="Myers E.W."/>
            <person name="Teeling E.C."/>
        </authorList>
    </citation>
    <scope>NUCLEOTIDE SEQUENCE [LARGE SCALE GENOMIC DNA]</scope>
    <source>
        <strain evidence="2">Bat1K_MPI-CBG_1</strain>
    </source>
</reference>
<protein>
    <submittedName>
        <fullName evidence="2">Uncharacterized protein</fullName>
    </submittedName>
</protein>